<accession>A0AAN6QFJ1</accession>
<evidence type="ECO:0000313" key="2">
    <source>
        <dbReference type="Proteomes" id="UP001305647"/>
    </source>
</evidence>
<organism evidence="1 2">
    <name type="scientific">Parathielavia hyrcaniae</name>
    <dbReference type="NCBI Taxonomy" id="113614"/>
    <lineage>
        <taxon>Eukaryota</taxon>
        <taxon>Fungi</taxon>
        <taxon>Dikarya</taxon>
        <taxon>Ascomycota</taxon>
        <taxon>Pezizomycotina</taxon>
        <taxon>Sordariomycetes</taxon>
        <taxon>Sordariomycetidae</taxon>
        <taxon>Sordariales</taxon>
        <taxon>Chaetomiaceae</taxon>
        <taxon>Parathielavia</taxon>
    </lineage>
</organism>
<reference evidence="1" key="1">
    <citation type="journal article" date="2023" name="Mol. Phylogenet. Evol.">
        <title>Genome-scale phylogeny and comparative genomics of the fungal order Sordariales.</title>
        <authorList>
            <person name="Hensen N."/>
            <person name="Bonometti L."/>
            <person name="Westerberg I."/>
            <person name="Brannstrom I.O."/>
            <person name="Guillou S."/>
            <person name="Cros-Aarteil S."/>
            <person name="Calhoun S."/>
            <person name="Haridas S."/>
            <person name="Kuo A."/>
            <person name="Mondo S."/>
            <person name="Pangilinan J."/>
            <person name="Riley R."/>
            <person name="LaButti K."/>
            <person name="Andreopoulos B."/>
            <person name="Lipzen A."/>
            <person name="Chen C."/>
            <person name="Yan M."/>
            <person name="Daum C."/>
            <person name="Ng V."/>
            <person name="Clum A."/>
            <person name="Steindorff A."/>
            <person name="Ohm R.A."/>
            <person name="Martin F."/>
            <person name="Silar P."/>
            <person name="Natvig D.O."/>
            <person name="Lalanne C."/>
            <person name="Gautier V."/>
            <person name="Ament-Velasquez S.L."/>
            <person name="Kruys A."/>
            <person name="Hutchinson M.I."/>
            <person name="Powell A.J."/>
            <person name="Barry K."/>
            <person name="Miller A.N."/>
            <person name="Grigoriev I.V."/>
            <person name="Debuchy R."/>
            <person name="Gladieux P."/>
            <person name="Hiltunen Thoren M."/>
            <person name="Johannesson H."/>
        </authorList>
    </citation>
    <scope>NUCLEOTIDE SEQUENCE</scope>
    <source>
        <strain evidence="1">CBS 757.83</strain>
    </source>
</reference>
<comment type="caution">
    <text evidence="1">The sequence shown here is derived from an EMBL/GenBank/DDBJ whole genome shotgun (WGS) entry which is preliminary data.</text>
</comment>
<dbReference type="Proteomes" id="UP001305647">
    <property type="component" value="Unassembled WGS sequence"/>
</dbReference>
<dbReference type="AlphaFoldDB" id="A0AAN6QFJ1"/>
<proteinExistence type="predicted"/>
<gene>
    <name evidence="1" type="ORF">N658DRAFT_14623</name>
</gene>
<reference evidence="1" key="2">
    <citation type="submission" date="2023-05" db="EMBL/GenBank/DDBJ databases">
        <authorList>
            <consortium name="Lawrence Berkeley National Laboratory"/>
            <person name="Steindorff A."/>
            <person name="Hensen N."/>
            <person name="Bonometti L."/>
            <person name="Westerberg I."/>
            <person name="Brannstrom I.O."/>
            <person name="Guillou S."/>
            <person name="Cros-Aarteil S."/>
            <person name="Calhoun S."/>
            <person name="Haridas S."/>
            <person name="Kuo A."/>
            <person name="Mondo S."/>
            <person name="Pangilinan J."/>
            <person name="Riley R."/>
            <person name="Labutti K."/>
            <person name="Andreopoulos B."/>
            <person name="Lipzen A."/>
            <person name="Chen C."/>
            <person name="Yanf M."/>
            <person name="Daum C."/>
            <person name="Ng V."/>
            <person name="Clum A."/>
            <person name="Ohm R."/>
            <person name="Martin F."/>
            <person name="Silar P."/>
            <person name="Natvig D."/>
            <person name="Lalanne C."/>
            <person name="Gautier V."/>
            <person name="Ament-Velasquez S.L."/>
            <person name="Kruys A."/>
            <person name="Hutchinson M.I."/>
            <person name="Powell A.J."/>
            <person name="Barry K."/>
            <person name="Miller A.N."/>
            <person name="Grigoriev I.V."/>
            <person name="Debuchy R."/>
            <person name="Gladieux P."/>
            <person name="Thoren M.H."/>
            <person name="Johannesson H."/>
        </authorList>
    </citation>
    <scope>NUCLEOTIDE SEQUENCE</scope>
    <source>
        <strain evidence="1">CBS 757.83</strain>
    </source>
</reference>
<evidence type="ECO:0000313" key="1">
    <source>
        <dbReference type="EMBL" id="KAK4106297.1"/>
    </source>
</evidence>
<protein>
    <submittedName>
        <fullName evidence="1">Uncharacterized protein</fullName>
    </submittedName>
</protein>
<sequence length="165" mass="17507">MGPLGCLHGKGIPISLDTAGGRPFHCYTFNASPWLVLTSFSSFLSIAWWLMQGTGVLPRNPARRVMGSFSWRGEMLGGSWMDVWEYKGDILVTVNATSSLDVPTGPASLLPTARRTREGTGMLGSLPHALVSEPAVGCMPQRIDCCGCAEVPVTGMAIHGVALSS</sequence>
<keyword evidence="2" id="KW-1185">Reference proteome</keyword>
<name>A0AAN6QFJ1_9PEZI</name>
<dbReference type="EMBL" id="MU863624">
    <property type="protein sequence ID" value="KAK4106297.1"/>
    <property type="molecule type" value="Genomic_DNA"/>
</dbReference>